<dbReference type="EMBL" id="MT144621">
    <property type="protein sequence ID" value="QJH95495.1"/>
    <property type="molecule type" value="Genomic_DNA"/>
</dbReference>
<keyword evidence="1" id="KW-0472">Membrane</keyword>
<gene>
    <name evidence="2" type="ORF">TM448A00274_0026</name>
    <name evidence="3" type="ORF">TM448B00451_0019</name>
</gene>
<feature type="transmembrane region" description="Helical" evidence="1">
    <location>
        <begin position="95"/>
        <end position="114"/>
    </location>
</feature>
<name>A0A6H1ZE56_9ZZZZ</name>
<keyword evidence="1" id="KW-0812">Transmembrane</keyword>
<evidence type="ECO:0000313" key="3">
    <source>
        <dbReference type="EMBL" id="QJH95495.1"/>
    </source>
</evidence>
<protein>
    <submittedName>
        <fullName evidence="2">Putative O-antigen ligase</fullName>
    </submittedName>
</protein>
<sequence>MLESEMVIYSSIVFVIFGVLNLRSFMNRNYSDRLVIYRDAIKKIHPRWITGRGLNFFRLTEYGRVHNDYIEIIGETGLIGLLLIVMLFAQITFTPVILSCLIAFAIHSLVFYPLREVHTAAPFWAIMGASAAPVYNAVPMYVLRSISIIAVSFILIFVFTVFSNLVKIKR</sequence>
<feature type="transmembrane region" description="Helical" evidence="1">
    <location>
        <begin position="6"/>
        <end position="26"/>
    </location>
</feature>
<reference evidence="2" key="1">
    <citation type="submission" date="2020-03" db="EMBL/GenBank/DDBJ databases">
        <title>The deep terrestrial virosphere.</title>
        <authorList>
            <person name="Holmfeldt K."/>
            <person name="Nilsson E."/>
            <person name="Simone D."/>
            <person name="Lopez-Fernandez M."/>
            <person name="Wu X."/>
            <person name="de Brujin I."/>
            <person name="Lundin D."/>
            <person name="Andersson A."/>
            <person name="Bertilsson S."/>
            <person name="Dopson M."/>
        </authorList>
    </citation>
    <scope>NUCLEOTIDE SEQUENCE</scope>
    <source>
        <strain evidence="2">TM448A00274</strain>
        <strain evidence="3">TM448B00451</strain>
    </source>
</reference>
<keyword evidence="1" id="KW-1133">Transmembrane helix</keyword>
<feature type="transmembrane region" description="Helical" evidence="1">
    <location>
        <begin position="121"/>
        <end position="142"/>
    </location>
</feature>
<feature type="transmembrane region" description="Helical" evidence="1">
    <location>
        <begin position="148"/>
        <end position="166"/>
    </location>
</feature>
<dbReference type="GO" id="GO:0016874">
    <property type="term" value="F:ligase activity"/>
    <property type="evidence" value="ECO:0007669"/>
    <property type="project" value="UniProtKB-KW"/>
</dbReference>
<keyword evidence="2" id="KW-0436">Ligase</keyword>
<dbReference type="AlphaFoldDB" id="A0A6H1ZE56"/>
<accession>A0A6H1ZE56</accession>
<evidence type="ECO:0000313" key="2">
    <source>
        <dbReference type="EMBL" id="QJA45742.1"/>
    </source>
</evidence>
<feature type="transmembrane region" description="Helical" evidence="1">
    <location>
        <begin position="69"/>
        <end position="89"/>
    </location>
</feature>
<proteinExistence type="predicted"/>
<evidence type="ECO:0000256" key="1">
    <source>
        <dbReference type="SAM" id="Phobius"/>
    </source>
</evidence>
<dbReference type="EMBL" id="MT143996">
    <property type="protein sequence ID" value="QJA45742.1"/>
    <property type="molecule type" value="Genomic_DNA"/>
</dbReference>
<organism evidence="2">
    <name type="scientific">viral metagenome</name>
    <dbReference type="NCBI Taxonomy" id="1070528"/>
    <lineage>
        <taxon>unclassified sequences</taxon>
        <taxon>metagenomes</taxon>
        <taxon>organismal metagenomes</taxon>
    </lineage>
</organism>